<dbReference type="PIRSF" id="PIRSF000151">
    <property type="entry name" value="GPR"/>
    <property type="match status" value="1"/>
</dbReference>
<keyword evidence="2 7" id="KW-0028">Amino-acid biosynthesis</keyword>
<evidence type="ECO:0000256" key="1">
    <source>
        <dbReference type="ARBA" id="ARBA00004985"/>
    </source>
</evidence>
<dbReference type="FunFam" id="3.40.309.10:FF:000006">
    <property type="entry name" value="Gamma-glutamyl phosphate reductase"/>
    <property type="match status" value="1"/>
</dbReference>
<organism evidence="9 10">
    <name type="scientific">Pseudodesulfovibrio senegalensis</name>
    <dbReference type="NCBI Taxonomy" id="1721087"/>
    <lineage>
        <taxon>Bacteria</taxon>
        <taxon>Pseudomonadati</taxon>
        <taxon>Thermodesulfobacteriota</taxon>
        <taxon>Desulfovibrionia</taxon>
        <taxon>Desulfovibrionales</taxon>
        <taxon>Desulfovibrionaceae</taxon>
    </lineage>
</organism>
<comment type="similarity">
    <text evidence="7">Belongs to the gamma-glutamyl phosphate reductase family.</text>
</comment>
<comment type="function">
    <text evidence="7">Catalyzes the NADPH-dependent reduction of L-glutamate 5-phosphate into L-glutamate 5-semialdehyde and phosphate. The product spontaneously undergoes cyclization to form 1-pyrroline-5-carboxylate.</text>
</comment>
<evidence type="ECO:0000259" key="8">
    <source>
        <dbReference type="Pfam" id="PF00171"/>
    </source>
</evidence>
<dbReference type="Gene3D" id="3.40.309.10">
    <property type="entry name" value="Aldehyde Dehydrogenase, Chain A, domain 2"/>
    <property type="match status" value="1"/>
</dbReference>
<dbReference type="HAMAP" id="MF_00412">
    <property type="entry name" value="ProA"/>
    <property type="match status" value="1"/>
</dbReference>
<evidence type="ECO:0000256" key="2">
    <source>
        <dbReference type="ARBA" id="ARBA00022605"/>
    </source>
</evidence>
<sequence>MDIREQMVAMGKRAKVAARQLAKASGADKQKALQALADLLETNAQTIAEANRKDVDAAVERGLDAAKVQRLTITEKVLASMVQGCREVAAMSDPVGEIESMKKRPNGMLVGRMRVPLGVVAMIYESRPNATVDAGILCLKAGNATILRGGSEAFHSNTALAELMHQALEKAGLPRDAVQVPPTTAREAVAEMLKLDEYIDVVIPRGGEGLIRAVTEQASMPVLKHYKGVCHVFADASCDVAKTFDIVENAKMQYPSGCNALECLLVHRDVARSLLPGLGERLGPKGVSFRACPESLPLLGEWAEPAAEQDWGMEYLSLTMAVKVVDGLDEAMDFIAEHGSNHTEAILTEDHSRAMQFIREVDASLVVANATTRFNDGGQLGLGAEIGISTSKLHAYGPMGVRELTSAKFVLVGDWQVRE</sequence>
<dbReference type="InterPro" id="IPR020593">
    <property type="entry name" value="G-glutamylP_reductase_CS"/>
</dbReference>
<dbReference type="PANTHER" id="PTHR11063">
    <property type="entry name" value="GLUTAMATE SEMIALDEHYDE DEHYDROGENASE"/>
    <property type="match status" value="1"/>
</dbReference>
<keyword evidence="10" id="KW-1185">Reference proteome</keyword>
<comment type="catalytic activity">
    <reaction evidence="6 7">
        <text>L-glutamate 5-semialdehyde + phosphate + NADP(+) = L-glutamyl 5-phosphate + NADPH + H(+)</text>
        <dbReference type="Rhea" id="RHEA:19541"/>
        <dbReference type="ChEBI" id="CHEBI:15378"/>
        <dbReference type="ChEBI" id="CHEBI:43474"/>
        <dbReference type="ChEBI" id="CHEBI:57783"/>
        <dbReference type="ChEBI" id="CHEBI:58066"/>
        <dbReference type="ChEBI" id="CHEBI:58274"/>
        <dbReference type="ChEBI" id="CHEBI:58349"/>
        <dbReference type="EC" id="1.2.1.41"/>
    </reaction>
</comment>
<dbReference type="GO" id="GO:0055129">
    <property type="term" value="P:L-proline biosynthetic process"/>
    <property type="evidence" value="ECO:0007669"/>
    <property type="project" value="UniProtKB-UniRule"/>
</dbReference>
<dbReference type="InterPro" id="IPR000965">
    <property type="entry name" value="GPR_dom"/>
</dbReference>
<evidence type="ECO:0000313" key="9">
    <source>
        <dbReference type="EMBL" id="KAB1443256.1"/>
    </source>
</evidence>
<accession>A0A6N6N5C5</accession>
<feature type="domain" description="Aldehyde dehydrogenase" evidence="8">
    <location>
        <begin position="5"/>
        <end position="281"/>
    </location>
</feature>
<keyword evidence="4 7" id="KW-0521">NADP</keyword>
<dbReference type="Pfam" id="PF00171">
    <property type="entry name" value="Aldedh"/>
    <property type="match status" value="1"/>
</dbReference>
<evidence type="ECO:0000256" key="4">
    <source>
        <dbReference type="ARBA" id="ARBA00022857"/>
    </source>
</evidence>
<dbReference type="NCBIfam" id="TIGR00407">
    <property type="entry name" value="proA"/>
    <property type="match status" value="1"/>
</dbReference>
<dbReference type="InterPro" id="IPR015590">
    <property type="entry name" value="Aldehyde_DH_dom"/>
</dbReference>
<comment type="pathway">
    <text evidence="1 7">Amino-acid biosynthesis; L-proline biosynthesis; L-glutamate 5-semialdehyde from L-glutamate: step 2/2.</text>
</comment>
<comment type="subcellular location">
    <subcellularLocation>
        <location evidence="7">Cytoplasm</location>
    </subcellularLocation>
</comment>
<dbReference type="PROSITE" id="PS01223">
    <property type="entry name" value="PROA"/>
    <property type="match status" value="1"/>
</dbReference>
<keyword evidence="5 7" id="KW-0560">Oxidoreductase</keyword>
<keyword evidence="7" id="KW-0963">Cytoplasm</keyword>
<dbReference type="InterPro" id="IPR016162">
    <property type="entry name" value="Ald_DH_N"/>
</dbReference>
<dbReference type="Proteomes" id="UP000438699">
    <property type="component" value="Unassembled WGS sequence"/>
</dbReference>
<dbReference type="InterPro" id="IPR016161">
    <property type="entry name" value="Ald_DH/histidinol_DH"/>
</dbReference>
<dbReference type="EMBL" id="WAIE01000001">
    <property type="protein sequence ID" value="KAB1443256.1"/>
    <property type="molecule type" value="Genomic_DNA"/>
</dbReference>
<gene>
    <name evidence="7" type="primary">proA</name>
    <name evidence="9" type="ORF">F8A88_03035</name>
</gene>
<dbReference type="InterPro" id="IPR016163">
    <property type="entry name" value="Ald_DH_C"/>
</dbReference>
<dbReference type="UniPathway" id="UPA00098">
    <property type="reaction ID" value="UER00360"/>
</dbReference>
<dbReference type="GO" id="GO:0005737">
    <property type="term" value="C:cytoplasm"/>
    <property type="evidence" value="ECO:0007669"/>
    <property type="project" value="UniProtKB-SubCell"/>
</dbReference>
<keyword evidence="3 7" id="KW-0641">Proline biosynthesis</keyword>
<dbReference type="AlphaFoldDB" id="A0A6N6N5C5"/>
<evidence type="ECO:0000256" key="7">
    <source>
        <dbReference type="HAMAP-Rule" id="MF_00412"/>
    </source>
</evidence>
<evidence type="ECO:0000313" key="10">
    <source>
        <dbReference type="Proteomes" id="UP000438699"/>
    </source>
</evidence>
<dbReference type="EC" id="1.2.1.41" evidence="7"/>
<dbReference type="GO" id="GO:0004350">
    <property type="term" value="F:glutamate-5-semialdehyde dehydrogenase activity"/>
    <property type="evidence" value="ECO:0007669"/>
    <property type="project" value="UniProtKB-UniRule"/>
</dbReference>
<dbReference type="Gene3D" id="3.40.605.10">
    <property type="entry name" value="Aldehyde Dehydrogenase, Chain A, domain 1"/>
    <property type="match status" value="1"/>
</dbReference>
<name>A0A6N6N5C5_9BACT</name>
<dbReference type="SUPFAM" id="SSF53720">
    <property type="entry name" value="ALDH-like"/>
    <property type="match status" value="1"/>
</dbReference>
<evidence type="ECO:0000256" key="6">
    <source>
        <dbReference type="ARBA" id="ARBA00049024"/>
    </source>
</evidence>
<dbReference type="GO" id="GO:0050661">
    <property type="term" value="F:NADP binding"/>
    <property type="evidence" value="ECO:0007669"/>
    <property type="project" value="InterPro"/>
</dbReference>
<dbReference type="RefSeq" id="WP_151149588.1">
    <property type="nucleotide sequence ID" value="NZ_WAIE01000001.1"/>
</dbReference>
<evidence type="ECO:0000256" key="5">
    <source>
        <dbReference type="ARBA" id="ARBA00023002"/>
    </source>
</evidence>
<protein>
    <recommendedName>
        <fullName evidence="7">Gamma-glutamyl phosphate reductase</fullName>
        <shortName evidence="7">GPR</shortName>
        <ecNumber evidence="7">1.2.1.41</ecNumber>
    </recommendedName>
    <alternativeName>
        <fullName evidence="7">Glutamate-5-semialdehyde dehydrogenase</fullName>
    </alternativeName>
    <alternativeName>
        <fullName evidence="7">Glutamyl-gamma-semialdehyde dehydrogenase</fullName>
        <shortName evidence="7">GSA dehydrogenase</shortName>
    </alternativeName>
</protein>
<reference evidence="9 10" key="1">
    <citation type="journal article" date="2017" name="Int. J. Syst. Evol. Microbiol.">
        <title>Desulfovibrio senegalensis sp. nov., a mesophilic sulfate reducer isolated from marine sediment.</title>
        <authorList>
            <person name="Thioye A."/>
            <person name="Gam Z.B.A."/>
            <person name="Mbengue M."/>
            <person name="Cayol J.L."/>
            <person name="Joseph-Bartoli M."/>
            <person name="Toure-Kane C."/>
            <person name="Labat M."/>
        </authorList>
    </citation>
    <scope>NUCLEOTIDE SEQUENCE [LARGE SCALE GENOMIC DNA]</scope>
    <source>
        <strain evidence="9 10">DSM 101509</strain>
    </source>
</reference>
<dbReference type="InterPro" id="IPR012134">
    <property type="entry name" value="Glu-5-SA_DH"/>
</dbReference>
<dbReference type="NCBIfam" id="NF001221">
    <property type="entry name" value="PRK00197.1"/>
    <property type="match status" value="1"/>
</dbReference>
<dbReference type="OrthoDB" id="9809970at2"/>
<evidence type="ECO:0000256" key="3">
    <source>
        <dbReference type="ARBA" id="ARBA00022650"/>
    </source>
</evidence>
<comment type="caution">
    <text evidence="9">The sequence shown here is derived from an EMBL/GenBank/DDBJ whole genome shotgun (WGS) entry which is preliminary data.</text>
</comment>
<dbReference type="PANTHER" id="PTHR11063:SF8">
    <property type="entry name" value="DELTA-1-PYRROLINE-5-CARBOXYLATE SYNTHASE"/>
    <property type="match status" value="1"/>
</dbReference>
<proteinExistence type="inferred from homology"/>
<dbReference type="CDD" id="cd07079">
    <property type="entry name" value="ALDH_F18-19_ProA-GPR"/>
    <property type="match status" value="1"/>
</dbReference>